<dbReference type="RefSeq" id="WP_155349243.1">
    <property type="nucleotide sequence ID" value="NZ_BAAAHM010000041.1"/>
</dbReference>
<reference evidence="1 2" key="1">
    <citation type="submission" date="2019-10" db="EMBL/GenBank/DDBJ databases">
        <title>Whole genome shotgun sequence of Acrocarpospora pleiomorpha NBRC 16267.</title>
        <authorList>
            <person name="Ichikawa N."/>
            <person name="Kimura A."/>
            <person name="Kitahashi Y."/>
            <person name="Komaki H."/>
            <person name="Oguchi A."/>
        </authorList>
    </citation>
    <scope>NUCLEOTIDE SEQUENCE [LARGE SCALE GENOMIC DNA]</scope>
    <source>
        <strain evidence="1 2">NBRC 16267</strain>
    </source>
</reference>
<proteinExistence type="predicted"/>
<dbReference type="AlphaFoldDB" id="A0A5M3XT41"/>
<keyword evidence="2" id="KW-1185">Reference proteome</keyword>
<evidence type="ECO:0000313" key="1">
    <source>
        <dbReference type="EMBL" id="GES24395.1"/>
    </source>
</evidence>
<protein>
    <submittedName>
        <fullName evidence="1">Uncharacterized protein</fullName>
    </submittedName>
</protein>
<evidence type="ECO:0000313" key="2">
    <source>
        <dbReference type="Proteomes" id="UP000377595"/>
    </source>
</evidence>
<gene>
    <name evidence="1" type="ORF">Aple_072940</name>
</gene>
<dbReference type="EMBL" id="BLAF01000051">
    <property type="protein sequence ID" value="GES24395.1"/>
    <property type="molecule type" value="Genomic_DNA"/>
</dbReference>
<name>A0A5M3XT41_9ACTN</name>
<organism evidence="1 2">
    <name type="scientific">Acrocarpospora pleiomorpha</name>
    <dbReference type="NCBI Taxonomy" id="90975"/>
    <lineage>
        <taxon>Bacteria</taxon>
        <taxon>Bacillati</taxon>
        <taxon>Actinomycetota</taxon>
        <taxon>Actinomycetes</taxon>
        <taxon>Streptosporangiales</taxon>
        <taxon>Streptosporangiaceae</taxon>
        <taxon>Acrocarpospora</taxon>
    </lineage>
</organism>
<comment type="caution">
    <text evidence="1">The sequence shown here is derived from an EMBL/GenBank/DDBJ whole genome shotgun (WGS) entry which is preliminary data.</text>
</comment>
<sequence length="96" mass="10951">MRTSLFWVRIDGAIRDLTSSEVTVVNTCARAVFRFTHSPSYSSYEHISTCTFLTPKKVALRKQYVRQVEMLICAEPLTTKLRCLADGTWQTLYIAG</sequence>
<accession>A0A5M3XT41</accession>
<dbReference type="OrthoDB" id="9887798at2"/>
<dbReference type="Proteomes" id="UP000377595">
    <property type="component" value="Unassembled WGS sequence"/>
</dbReference>